<dbReference type="InterPro" id="IPR006115">
    <property type="entry name" value="6PGDH_NADP-bd"/>
</dbReference>
<dbReference type="InterPro" id="IPR029154">
    <property type="entry name" value="HIBADH-like_NADP-bd"/>
</dbReference>
<comment type="similarity">
    <text evidence="1">Belongs to the HIBADH-related family.</text>
</comment>
<dbReference type="PANTHER" id="PTHR43580">
    <property type="entry name" value="OXIDOREDUCTASE GLYR1-RELATED"/>
    <property type="match status" value="1"/>
</dbReference>
<dbReference type="RefSeq" id="WP_390319744.1">
    <property type="nucleotide sequence ID" value="NZ_JBHSPB010000018.1"/>
</dbReference>
<accession>A0ABW0Z8T7</accession>
<dbReference type="InterPro" id="IPR008927">
    <property type="entry name" value="6-PGluconate_DH-like_C_sf"/>
</dbReference>
<proteinExistence type="inferred from homology"/>
<feature type="domain" description="3-hydroxyisobutyrate dehydrogenase-like NAD-binding" evidence="5">
    <location>
        <begin position="164"/>
        <end position="280"/>
    </location>
</feature>
<keyword evidence="3" id="KW-0520">NAD</keyword>
<organism evidence="6 7">
    <name type="scientific">Streptomyces gamaensis</name>
    <dbReference type="NCBI Taxonomy" id="1763542"/>
    <lineage>
        <taxon>Bacteria</taxon>
        <taxon>Bacillati</taxon>
        <taxon>Actinomycetota</taxon>
        <taxon>Actinomycetes</taxon>
        <taxon>Kitasatosporales</taxon>
        <taxon>Streptomycetaceae</taxon>
        <taxon>Streptomyces</taxon>
    </lineage>
</organism>
<sequence>MTKQVSVIGLGGMGAGMARALLAAGYDVTVFNRTRKRADALVAAGATAAPSAAEAGERADAVVLSLADEPAVDEVLFGELVWRLRPGTVLLDTTTVSPSYARGTATRLAASGVRRLETCVLGNPDMAAAGKLRLFVSGEQAAYDDAHDVLAALGQEVRHLGAAGRASALKLSLNLLLGIQTAGLAEATAFAEAAGLDRELMLEILLGSGWRSPVLGFRAEYMRRRVYRPAAFRTALMRKDLELALEQAEAHGLPLPLCRQAAERYATAVAAGRADDDAAVVADVPHEAGEDHS</sequence>
<keyword evidence="7" id="KW-1185">Reference proteome</keyword>
<dbReference type="EMBL" id="JBHSPB010000018">
    <property type="protein sequence ID" value="MFC5723489.1"/>
    <property type="molecule type" value="Genomic_DNA"/>
</dbReference>
<reference evidence="7" key="1">
    <citation type="journal article" date="2019" name="Int. J. Syst. Evol. Microbiol.">
        <title>The Global Catalogue of Microorganisms (GCM) 10K type strain sequencing project: providing services to taxonomists for standard genome sequencing and annotation.</title>
        <authorList>
            <consortium name="The Broad Institute Genomics Platform"/>
            <consortium name="The Broad Institute Genome Sequencing Center for Infectious Disease"/>
            <person name="Wu L."/>
            <person name="Ma J."/>
        </authorList>
    </citation>
    <scope>NUCLEOTIDE SEQUENCE [LARGE SCALE GENOMIC DNA]</scope>
    <source>
        <strain evidence="7">CGMCC 4.7304</strain>
    </source>
</reference>
<name>A0ABW0Z8T7_9ACTN</name>
<dbReference type="PIRSF" id="PIRSF000103">
    <property type="entry name" value="HIBADH"/>
    <property type="match status" value="1"/>
</dbReference>
<gene>
    <name evidence="6" type="ORF">ACFP1Z_25320</name>
</gene>
<evidence type="ECO:0000256" key="3">
    <source>
        <dbReference type="ARBA" id="ARBA00023027"/>
    </source>
</evidence>
<comment type="caution">
    <text evidence="6">The sequence shown here is derived from an EMBL/GenBank/DDBJ whole genome shotgun (WGS) entry which is preliminary data.</text>
</comment>
<dbReference type="InterPro" id="IPR051265">
    <property type="entry name" value="HIBADH-related_NP60_sf"/>
</dbReference>
<evidence type="ECO:0000259" key="4">
    <source>
        <dbReference type="Pfam" id="PF03446"/>
    </source>
</evidence>
<dbReference type="Pfam" id="PF14833">
    <property type="entry name" value="NAD_binding_11"/>
    <property type="match status" value="1"/>
</dbReference>
<dbReference type="Proteomes" id="UP001596083">
    <property type="component" value="Unassembled WGS sequence"/>
</dbReference>
<evidence type="ECO:0000256" key="2">
    <source>
        <dbReference type="ARBA" id="ARBA00023002"/>
    </source>
</evidence>
<dbReference type="PANTHER" id="PTHR43580:SF2">
    <property type="entry name" value="CYTOKINE-LIKE NUCLEAR FACTOR N-PAC"/>
    <property type="match status" value="1"/>
</dbReference>
<dbReference type="InterPro" id="IPR013328">
    <property type="entry name" value="6PGD_dom2"/>
</dbReference>
<evidence type="ECO:0000313" key="6">
    <source>
        <dbReference type="EMBL" id="MFC5723489.1"/>
    </source>
</evidence>
<dbReference type="SUPFAM" id="SSF48179">
    <property type="entry name" value="6-phosphogluconate dehydrogenase C-terminal domain-like"/>
    <property type="match status" value="1"/>
</dbReference>
<evidence type="ECO:0000313" key="7">
    <source>
        <dbReference type="Proteomes" id="UP001596083"/>
    </source>
</evidence>
<keyword evidence="2 6" id="KW-0560">Oxidoreductase</keyword>
<protein>
    <submittedName>
        <fullName evidence="6">NAD(P)-dependent oxidoreductase</fullName>
        <ecNumber evidence="6">1.1.-.-</ecNumber>
    </submittedName>
</protein>
<dbReference type="Gene3D" id="1.10.1040.10">
    <property type="entry name" value="N-(1-d-carboxylethyl)-l-norvaline Dehydrogenase, domain 2"/>
    <property type="match status" value="1"/>
</dbReference>
<dbReference type="GO" id="GO:0016491">
    <property type="term" value="F:oxidoreductase activity"/>
    <property type="evidence" value="ECO:0007669"/>
    <property type="project" value="UniProtKB-KW"/>
</dbReference>
<evidence type="ECO:0000259" key="5">
    <source>
        <dbReference type="Pfam" id="PF14833"/>
    </source>
</evidence>
<dbReference type="Pfam" id="PF03446">
    <property type="entry name" value="NAD_binding_2"/>
    <property type="match status" value="1"/>
</dbReference>
<dbReference type="InterPro" id="IPR015815">
    <property type="entry name" value="HIBADH-related"/>
</dbReference>
<evidence type="ECO:0000256" key="1">
    <source>
        <dbReference type="ARBA" id="ARBA00009080"/>
    </source>
</evidence>
<dbReference type="SUPFAM" id="SSF51735">
    <property type="entry name" value="NAD(P)-binding Rossmann-fold domains"/>
    <property type="match status" value="1"/>
</dbReference>
<dbReference type="InterPro" id="IPR036291">
    <property type="entry name" value="NAD(P)-bd_dom_sf"/>
</dbReference>
<feature type="domain" description="6-phosphogluconate dehydrogenase NADP-binding" evidence="4">
    <location>
        <begin position="4"/>
        <end position="161"/>
    </location>
</feature>
<dbReference type="EC" id="1.1.-.-" evidence="6"/>
<dbReference type="Gene3D" id="3.40.50.720">
    <property type="entry name" value="NAD(P)-binding Rossmann-like Domain"/>
    <property type="match status" value="1"/>
</dbReference>